<dbReference type="AlphaFoldDB" id="A0A2N5S3L7"/>
<keyword evidence="2" id="KW-1185">Reference proteome</keyword>
<reference evidence="1 2" key="1">
    <citation type="submission" date="2017-11" db="EMBL/GenBank/DDBJ databases">
        <title>De novo assembly and phasing of dikaryotic genomes from two isolates of Puccinia coronata f. sp. avenae, the causal agent of oat crown rust.</title>
        <authorList>
            <person name="Miller M.E."/>
            <person name="Zhang Y."/>
            <person name="Omidvar V."/>
            <person name="Sperschneider J."/>
            <person name="Schwessinger B."/>
            <person name="Raley C."/>
            <person name="Palmer J.M."/>
            <person name="Garnica D."/>
            <person name="Upadhyaya N."/>
            <person name="Rathjen J."/>
            <person name="Taylor J.M."/>
            <person name="Park R.F."/>
            <person name="Dodds P.N."/>
            <person name="Hirsch C.D."/>
            <person name="Kianian S.F."/>
            <person name="Figueroa M."/>
        </authorList>
    </citation>
    <scope>NUCLEOTIDE SEQUENCE [LARGE SCALE GENOMIC DNA]</scope>
    <source>
        <strain evidence="1">12NC29</strain>
    </source>
</reference>
<accession>A0A2N5S3L7</accession>
<sequence>MNCCNGWKATLVELDFPSEEIASNLLPQLALGFSAQALHPKGQKKSILGLIFSINSRGDALLFDKDGSALVVAAAKIAASPHHSAAMLLCSIMQRVISITVRFARSAIPLC</sequence>
<comment type="caution">
    <text evidence="1">The sequence shown here is derived from an EMBL/GenBank/DDBJ whole genome shotgun (WGS) entry which is preliminary data.</text>
</comment>
<dbReference type="EMBL" id="PGCJ01001199">
    <property type="protein sequence ID" value="PLW07829.1"/>
    <property type="molecule type" value="Genomic_DNA"/>
</dbReference>
<protein>
    <submittedName>
        <fullName evidence="1">Uncharacterized protein</fullName>
    </submittedName>
</protein>
<proteinExistence type="predicted"/>
<gene>
    <name evidence="1" type="ORF">PCANC_28477</name>
</gene>
<organism evidence="1 2">
    <name type="scientific">Puccinia coronata f. sp. avenae</name>
    <dbReference type="NCBI Taxonomy" id="200324"/>
    <lineage>
        <taxon>Eukaryota</taxon>
        <taxon>Fungi</taxon>
        <taxon>Dikarya</taxon>
        <taxon>Basidiomycota</taxon>
        <taxon>Pucciniomycotina</taxon>
        <taxon>Pucciniomycetes</taxon>
        <taxon>Pucciniales</taxon>
        <taxon>Pucciniaceae</taxon>
        <taxon>Puccinia</taxon>
    </lineage>
</organism>
<dbReference type="Proteomes" id="UP000235388">
    <property type="component" value="Unassembled WGS sequence"/>
</dbReference>
<name>A0A2N5S3L7_9BASI</name>
<evidence type="ECO:0000313" key="1">
    <source>
        <dbReference type="EMBL" id="PLW07829.1"/>
    </source>
</evidence>
<evidence type="ECO:0000313" key="2">
    <source>
        <dbReference type="Proteomes" id="UP000235388"/>
    </source>
</evidence>